<evidence type="ECO:0000313" key="4">
    <source>
        <dbReference type="Proteomes" id="UP000613580"/>
    </source>
</evidence>
<sequence>MFLCFSSRISSTFDDTGWADALRWLKENNPIYANVEISAERLAELPVSGIPDEILLNVRYAPDQSILDREHAGYVPVDLGDDLDDDDDPEDGVQSRPTVNSDGVECNHEDPEEEVVQLPEVADGEERDMDVDVPERRRCYQSKEKNKPELMIGVSSKEHIQLILNLHRARSVPVASPRQRRRRGDGIPEDQLFANAVRRLQPAGKKKPDYGVRPGSSYINEYPRETNGQRTDGGIANPNHLLGAFPCLFPYGYGGLEVDRQGDVPYATHIRWCLQYDDARFRRDLHFVFQVFGVDQKRKAAGSACIQVRTSTYHANEAAFHRLRAEDFVKASKEEAQRLPISNPIIRSLRKQLTAVRARVMGTDESRIAIRAQVWGMILQFNPPTLWMTVNLSDTGCPSPLDCYPSSDDEQPLVELSDEEAVAPASDDKTFQWGQLLVDLVALAKGSPCNAFDGATDVAYMISSPWGIPPPDLLKRWKKMDSRLLQRAFDSQPGMALGLGCRVTFVDPPRYFYHVPDGYVVGILGAAVDAAILRVHGTPDDLVFTEAQNVYEDHDNGHEWMVSVEDTASGELVDVELHHVQRRFVVGDSVRVVEGFYEGRTGNVLGFETLTPEEPHWGKTGCLTIELQHNTGLGELEGYKLGYSSYLWPGCVLALARHQPSTVRHWLCDERLVLKRLDLSIEFIENEPWSSALEKSVGTKGFVELETELTPESLHRKIDLYRDGDGRRFSVAALCFQPQRSCLTPAGKRRGLVLRPGQQERDSTPRW</sequence>
<dbReference type="EMBL" id="JACAZE010000044">
    <property type="protein sequence ID" value="KAF7288212.1"/>
    <property type="molecule type" value="Genomic_DNA"/>
</dbReference>
<dbReference type="InterPro" id="IPR025476">
    <property type="entry name" value="Helitron_helicase-like"/>
</dbReference>
<evidence type="ECO:0000313" key="3">
    <source>
        <dbReference type="EMBL" id="KAF7288212.1"/>
    </source>
</evidence>
<keyword evidence="3" id="KW-0347">Helicase</keyword>
<feature type="domain" description="Helitron helicase-like" evidence="2">
    <location>
        <begin position="269"/>
        <end position="395"/>
    </location>
</feature>
<evidence type="ECO:0000259" key="2">
    <source>
        <dbReference type="Pfam" id="PF14214"/>
    </source>
</evidence>
<name>A0A8H6VNF0_MYCCL</name>
<keyword evidence="4" id="KW-1185">Reference proteome</keyword>
<keyword evidence="3" id="KW-0067">ATP-binding</keyword>
<feature type="region of interest" description="Disordered" evidence="1">
    <location>
        <begin position="77"/>
        <end position="128"/>
    </location>
</feature>
<proteinExistence type="predicted"/>
<dbReference type="Pfam" id="PF14214">
    <property type="entry name" value="Helitron_like_N"/>
    <property type="match status" value="1"/>
</dbReference>
<dbReference type="AlphaFoldDB" id="A0A8H6VNF0"/>
<keyword evidence="3" id="KW-0378">Hydrolase</keyword>
<protein>
    <submittedName>
        <fullName evidence="3">ATP-dependent DNA helicase</fullName>
    </submittedName>
</protein>
<evidence type="ECO:0000256" key="1">
    <source>
        <dbReference type="SAM" id="MobiDB-lite"/>
    </source>
</evidence>
<accession>A0A8H6VNF0</accession>
<dbReference type="OrthoDB" id="3257061at2759"/>
<organism evidence="3 4">
    <name type="scientific">Mycena chlorophos</name>
    <name type="common">Agaric fungus</name>
    <name type="synonym">Agaricus chlorophos</name>
    <dbReference type="NCBI Taxonomy" id="658473"/>
    <lineage>
        <taxon>Eukaryota</taxon>
        <taxon>Fungi</taxon>
        <taxon>Dikarya</taxon>
        <taxon>Basidiomycota</taxon>
        <taxon>Agaricomycotina</taxon>
        <taxon>Agaricomycetes</taxon>
        <taxon>Agaricomycetidae</taxon>
        <taxon>Agaricales</taxon>
        <taxon>Marasmiineae</taxon>
        <taxon>Mycenaceae</taxon>
        <taxon>Mycena</taxon>
    </lineage>
</organism>
<dbReference type="Proteomes" id="UP000613580">
    <property type="component" value="Unassembled WGS sequence"/>
</dbReference>
<feature type="compositionally biased region" description="Acidic residues" evidence="1">
    <location>
        <begin position="79"/>
        <end position="91"/>
    </location>
</feature>
<dbReference type="GO" id="GO:0004386">
    <property type="term" value="F:helicase activity"/>
    <property type="evidence" value="ECO:0007669"/>
    <property type="project" value="UniProtKB-KW"/>
</dbReference>
<comment type="caution">
    <text evidence="3">The sequence shown here is derived from an EMBL/GenBank/DDBJ whole genome shotgun (WGS) entry which is preliminary data.</text>
</comment>
<gene>
    <name evidence="3" type="ORF">HMN09_01416000</name>
</gene>
<keyword evidence="3" id="KW-0547">Nucleotide-binding</keyword>
<reference evidence="3" key="1">
    <citation type="submission" date="2020-05" db="EMBL/GenBank/DDBJ databases">
        <title>Mycena genomes resolve the evolution of fungal bioluminescence.</title>
        <authorList>
            <person name="Tsai I.J."/>
        </authorList>
    </citation>
    <scope>NUCLEOTIDE SEQUENCE</scope>
    <source>
        <strain evidence="3">110903Hualien_Pintung</strain>
    </source>
</reference>
<feature type="region of interest" description="Disordered" evidence="1">
    <location>
        <begin position="203"/>
        <end position="225"/>
    </location>
</feature>